<name>A0A4V6T5G4_DENBC</name>
<accession>A0A4V6T5G4</accession>
<evidence type="ECO:0000313" key="1">
    <source>
        <dbReference type="EMBL" id="THU97305.1"/>
    </source>
</evidence>
<dbReference type="EMBL" id="ML179158">
    <property type="protein sequence ID" value="THU97305.1"/>
    <property type="molecule type" value="Genomic_DNA"/>
</dbReference>
<gene>
    <name evidence="1" type="ORF">K435DRAFT_68425</name>
</gene>
<proteinExistence type="predicted"/>
<dbReference type="AlphaFoldDB" id="A0A4V6T5G4"/>
<reference evidence="1 2" key="1">
    <citation type="journal article" date="2019" name="Nat. Ecol. Evol.">
        <title>Megaphylogeny resolves global patterns of mushroom evolution.</title>
        <authorList>
            <person name="Varga T."/>
            <person name="Krizsan K."/>
            <person name="Foldi C."/>
            <person name="Dima B."/>
            <person name="Sanchez-Garcia M."/>
            <person name="Sanchez-Ramirez S."/>
            <person name="Szollosi G.J."/>
            <person name="Szarkandi J.G."/>
            <person name="Papp V."/>
            <person name="Albert L."/>
            <person name="Andreopoulos W."/>
            <person name="Angelini C."/>
            <person name="Antonin V."/>
            <person name="Barry K.W."/>
            <person name="Bougher N.L."/>
            <person name="Buchanan P."/>
            <person name="Buyck B."/>
            <person name="Bense V."/>
            <person name="Catcheside P."/>
            <person name="Chovatia M."/>
            <person name="Cooper J."/>
            <person name="Damon W."/>
            <person name="Desjardin D."/>
            <person name="Finy P."/>
            <person name="Geml J."/>
            <person name="Haridas S."/>
            <person name="Hughes K."/>
            <person name="Justo A."/>
            <person name="Karasinski D."/>
            <person name="Kautmanova I."/>
            <person name="Kiss B."/>
            <person name="Kocsube S."/>
            <person name="Kotiranta H."/>
            <person name="LaButti K.M."/>
            <person name="Lechner B.E."/>
            <person name="Liimatainen K."/>
            <person name="Lipzen A."/>
            <person name="Lukacs Z."/>
            <person name="Mihaltcheva S."/>
            <person name="Morgado L.N."/>
            <person name="Niskanen T."/>
            <person name="Noordeloos M.E."/>
            <person name="Ohm R.A."/>
            <person name="Ortiz-Santana B."/>
            <person name="Ovrebo C."/>
            <person name="Racz N."/>
            <person name="Riley R."/>
            <person name="Savchenko A."/>
            <person name="Shiryaev A."/>
            <person name="Soop K."/>
            <person name="Spirin V."/>
            <person name="Szebenyi C."/>
            <person name="Tomsovsky M."/>
            <person name="Tulloss R.E."/>
            <person name="Uehling J."/>
            <person name="Grigoriev I.V."/>
            <person name="Vagvolgyi C."/>
            <person name="Papp T."/>
            <person name="Martin F.M."/>
            <person name="Miettinen O."/>
            <person name="Hibbett D.S."/>
            <person name="Nagy L.G."/>
        </authorList>
    </citation>
    <scope>NUCLEOTIDE SEQUENCE [LARGE SCALE GENOMIC DNA]</scope>
    <source>
        <strain evidence="1 2">CBS 962.96</strain>
    </source>
</reference>
<dbReference type="Proteomes" id="UP000297245">
    <property type="component" value="Unassembled WGS sequence"/>
</dbReference>
<organism evidence="1 2">
    <name type="scientific">Dendrothele bispora (strain CBS 962.96)</name>
    <dbReference type="NCBI Taxonomy" id="1314807"/>
    <lineage>
        <taxon>Eukaryota</taxon>
        <taxon>Fungi</taxon>
        <taxon>Dikarya</taxon>
        <taxon>Basidiomycota</taxon>
        <taxon>Agaricomycotina</taxon>
        <taxon>Agaricomycetes</taxon>
        <taxon>Agaricomycetidae</taxon>
        <taxon>Agaricales</taxon>
        <taxon>Agaricales incertae sedis</taxon>
        <taxon>Dendrothele</taxon>
    </lineage>
</organism>
<sequence>MSPELAFQKDISSSPSLLYPPFTHNPKQPVSIAVIASTFPATTPTIIGNFKNLQYRVVDEELLHPSSIQNTQDMFKTTDLKEMKVTIRICKWTVGGEFVAQKNEPSSETVLKGWTRVPYDQLWSYSTQTCSHYDNKWMQNCSAAVYIDQSSQDWLSATWLSQAQDFCDEVNGLYKDIPRSAALVSNVNFHLQPKCKNHYSLNFAKIFLFIAPITVTGHPSGTSGIDVCWGNDDNDLYYWSFNPDGSCPLSKRVTEALGLPELIPKAQLWLGKFADYQYEATKQFQLFRGYNPSTQEFAQRHGLPLVDIIWPEGKTGPGI</sequence>
<keyword evidence="2" id="KW-1185">Reference proteome</keyword>
<dbReference type="OrthoDB" id="2953266at2759"/>
<evidence type="ECO:0000313" key="2">
    <source>
        <dbReference type="Proteomes" id="UP000297245"/>
    </source>
</evidence>
<protein>
    <submittedName>
        <fullName evidence="1">Uncharacterized protein</fullName>
    </submittedName>
</protein>